<dbReference type="CDD" id="cd05233">
    <property type="entry name" value="SDR_c"/>
    <property type="match status" value="1"/>
</dbReference>
<protein>
    <submittedName>
        <fullName evidence="5">Oxidoreductase</fullName>
    </submittedName>
</protein>
<dbReference type="Pfam" id="PF00106">
    <property type="entry name" value="adh_short"/>
    <property type="match status" value="1"/>
</dbReference>
<dbReference type="PROSITE" id="PS00061">
    <property type="entry name" value="ADH_SHORT"/>
    <property type="match status" value="1"/>
</dbReference>
<keyword evidence="2" id="KW-0521">NADP</keyword>
<dbReference type="PANTHER" id="PTHR42901:SF1">
    <property type="entry name" value="ALCOHOL DEHYDROGENASE"/>
    <property type="match status" value="1"/>
</dbReference>
<evidence type="ECO:0000256" key="1">
    <source>
        <dbReference type="ARBA" id="ARBA00006484"/>
    </source>
</evidence>
<gene>
    <name evidence="5" type="ORF">BJY01DRAFT_240843</name>
</gene>
<dbReference type="InterPro" id="IPR020904">
    <property type="entry name" value="Sc_DH/Rdtase_CS"/>
</dbReference>
<accession>A0ABR4INH9</accession>
<dbReference type="PANTHER" id="PTHR42901">
    <property type="entry name" value="ALCOHOL DEHYDROGENASE"/>
    <property type="match status" value="1"/>
</dbReference>
<proteinExistence type="inferred from homology"/>
<dbReference type="SUPFAM" id="SSF51735">
    <property type="entry name" value="NAD(P)-binding Rossmann-fold domains"/>
    <property type="match status" value="1"/>
</dbReference>
<evidence type="ECO:0000313" key="6">
    <source>
        <dbReference type="Proteomes" id="UP001610446"/>
    </source>
</evidence>
<dbReference type="InterPro" id="IPR002347">
    <property type="entry name" value="SDR_fam"/>
</dbReference>
<feature type="compositionally biased region" description="Polar residues" evidence="4">
    <location>
        <begin position="8"/>
        <end position="26"/>
    </location>
</feature>
<evidence type="ECO:0000256" key="2">
    <source>
        <dbReference type="ARBA" id="ARBA00022857"/>
    </source>
</evidence>
<dbReference type="InterPro" id="IPR036291">
    <property type="entry name" value="NAD(P)-bd_dom_sf"/>
</dbReference>
<keyword evidence="3" id="KW-0560">Oxidoreductase</keyword>
<dbReference type="Proteomes" id="UP001610446">
    <property type="component" value="Unassembled WGS sequence"/>
</dbReference>
<evidence type="ECO:0000313" key="5">
    <source>
        <dbReference type="EMBL" id="KAL2828794.1"/>
    </source>
</evidence>
<dbReference type="Gene3D" id="3.40.50.720">
    <property type="entry name" value="NAD(P)-binding Rossmann-like Domain"/>
    <property type="match status" value="1"/>
</dbReference>
<feature type="region of interest" description="Disordered" evidence="4">
    <location>
        <begin position="1"/>
        <end position="26"/>
    </location>
</feature>
<comment type="similarity">
    <text evidence="1">Belongs to the short-chain dehydrogenases/reductases (SDR) family.</text>
</comment>
<evidence type="ECO:0000256" key="4">
    <source>
        <dbReference type="SAM" id="MobiDB-lite"/>
    </source>
</evidence>
<organism evidence="5 6">
    <name type="scientific">Aspergillus pseudoustus</name>
    <dbReference type="NCBI Taxonomy" id="1810923"/>
    <lineage>
        <taxon>Eukaryota</taxon>
        <taxon>Fungi</taxon>
        <taxon>Dikarya</taxon>
        <taxon>Ascomycota</taxon>
        <taxon>Pezizomycotina</taxon>
        <taxon>Eurotiomycetes</taxon>
        <taxon>Eurotiomycetidae</taxon>
        <taxon>Eurotiales</taxon>
        <taxon>Aspergillaceae</taxon>
        <taxon>Aspergillus</taxon>
        <taxon>Aspergillus subgen. Nidulantes</taxon>
    </lineage>
</organism>
<name>A0ABR4INH9_9EURO</name>
<dbReference type="EMBL" id="JBFXLU010000354">
    <property type="protein sequence ID" value="KAL2828794.1"/>
    <property type="molecule type" value="Genomic_DNA"/>
</dbReference>
<comment type="caution">
    <text evidence="5">The sequence shown here is derived from an EMBL/GenBank/DDBJ whole genome shotgun (WGS) entry which is preliminary data.</text>
</comment>
<dbReference type="PRINTS" id="PR00081">
    <property type="entry name" value="GDHRDH"/>
</dbReference>
<sequence length="309" mass="33545">MAAPFPSPTRTWHDNTYASLSPSNPHLSQTDKAVLITGGGTGIGAATAHTFAAAGAAYIALLGRRAGPLVETKASIERQYPHTKVFTAPTDVTVQAEVESAFKAFFEFTHGKGINVLVAGAAIIGPQVTIDRAESEQFFGAIEANLRGALYTGQAFLKYRAETEETVVIDVNSSAAHVNFAPGFASYTIAKWAAYRFWDSLGFESLEKKKKGKVRVHHIQPGVVDTDMNREAGGVKAMGFEDHVSLPAGFTLWLTSPQAKFLDGKFLWANWDVDELEAMKEEIKKKGLFDLQLVGWPFGEKGYVSGWNA</sequence>
<reference evidence="5 6" key="1">
    <citation type="submission" date="2024-07" db="EMBL/GenBank/DDBJ databases">
        <title>Section-level genome sequencing and comparative genomics of Aspergillus sections Usti and Cavernicolus.</title>
        <authorList>
            <consortium name="Lawrence Berkeley National Laboratory"/>
            <person name="Nybo J.L."/>
            <person name="Vesth T.C."/>
            <person name="Theobald S."/>
            <person name="Frisvad J.C."/>
            <person name="Larsen T.O."/>
            <person name="Kjaerboelling I."/>
            <person name="Rothschild-Mancinelli K."/>
            <person name="Lyhne E.K."/>
            <person name="Kogle M.E."/>
            <person name="Barry K."/>
            <person name="Clum A."/>
            <person name="Na H."/>
            <person name="Ledsgaard L."/>
            <person name="Lin J."/>
            <person name="Lipzen A."/>
            <person name="Kuo A."/>
            <person name="Riley R."/>
            <person name="Mondo S."/>
            <person name="Labutti K."/>
            <person name="Haridas S."/>
            <person name="Pangalinan J."/>
            <person name="Salamov A.A."/>
            <person name="Simmons B.A."/>
            <person name="Magnuson J.K."/>
            <person name="Chen J."/>
            <person name="Drula E."/>
            <person name="Henrissat B."/>
            <person name="Wiebenga A."/>
            <person name="Lubbers R.J."/>
            <person name="Gomes A.C."/>
            <person name="Makela M.R."/>
            <person name="Stajich J."/>
            <person name="Grigoriev I.V."/>
            <person name="Mortensen U.H."/>
            <person name="De Vries R.P."/>
            <person name="Baker S.E."/>
            <person name="Andersen M.R."/>
        </authorList>
    </citation>
    <scope>NUCLEOTIDE SEQUENCE [LARGE SCALE GENOMIC DNA]</scope>
    <source>
        <strain evidence="5 6">CBS 123904</strain>
    </source>
</reference>
<keyword evidence="6" id="KW-1185">Reference proteome</keyword>
<evidence type="ECO:0000256" key="3">
    <source>
        <dbReference type="ARBA" id="ARBA00023002"/>
    </source>
</evidence>